<proteinExistence type="predicted"/>
<dbReference type="InterPro" id="IPR033116">
    <property type="entry name" value="TRYPSIN_SER"/>
</dbReference>
<evidence type="ECO:0000256" key="1">
    <source>
        <dbReference type="ARBA" id="ARBA00023157"/>
    </source>
</evidence>
<dbReference type="AlphaFoldDB" id="A0A914Z703"/>
<dbReference type="InterPro" id="IPR009003">
    <property type="entry name" value="Peptidase_S1_PA"/>
</dbReference>
<dbReference type="GO" id="GO:0006508">
    <property type="term" value="P:proteolysis"/>
    <property type="evidence" value="ECO:0007669"/>
    <property type="project" value="InterPro"/>
</dbReference>
<dbReference type="GO" id="GO:0004252">
    <property type="term" value="F:serine-type endopeptidase activity"/>
    <property type="evidence" value="ECO:0007669"/>
    <property type="project" value="InterPro"/>
</dbReference>
<protein>
    <submittedName>
        <fullName evidence="4">Peptidase S1 domain-containing protein</fullName>
    </submittedName>
</protein>
<keyword evidence="3" id="KW-1185">Reference proteome</keyword>
<accession>A0A914Z703</accession>
<dbReference type="InterPro" id="IPR001254">
    <property type="entry name" value="Trypsin_dom"/>
</dbReference>
<organism evidence="3 4">
    <name type="scientific">Panagrolaimus superbus</name>
    <dbReference type="NCBI Taxonomy" id="310955"/>
    <lineage>
        <taxon>Eukaryota</taxon>
        <taxon>Metazoa</taxon>
        <taxon>Ecdysozoa</taxon>
        <taxon>Nematoda</taxon>
        <taxon>Chromadorea</taxon>
        <taxon>Rhabditida</taxon>
        <taxon>Tylenchina</taxon>
        <taxon>Panagrolaimomorpha</taxon>
        <taxon>Panagrolaimoidea</taxon>
        <taxon>Panagrolaimidae</taxon>
        <taxon>Panagrolaimus</taxon>
    </lineage>
</organism>
<dbReference type="WBParaSite" id="PSU_v2.g7677.t1">
    <property type="protein sequence ID" value="PSU_v2.g7677.t1"/>
    <property type="gene ID" value="PSU_v2.g7677"/>
</dbReference>
<reference evidence="4" key="1">
    <citation type="submission" date="2022-11" db="UniProtKB">
        <authorList>
            <consortium name="WormBaseParasite"/>
        </authorList>
    </citation>
    <scope>IDENTIFICATION</scope>
</reference>
<dbReference type="Pfam" id="PF00089">
    <property type="entry name" value="Trypsin"/>
    <property type="match status" value="1"/>
</dbReference>
<dbReference type="InterPro" id="IPR043504">
    <property type="entry name" value="Peptidase_S1_PA_chymotrypsin"/>
</dbReference>
<feature type="domain" description="Peptidase S1" evidence="2">
    <location>
        <begin position="14"/>
        <end position="196"/>
    </location>
</feature>
<evidence type="ECO:0000259" key="2">
    <source>
        <dbReference type="PROSITE" id="PS50240"/>
    </source>
</evidence>
<dbReference type="PROSITE" id="PS50240">
    <property type="entry name" value="TRYPSIN_DOM"/>
    <property type="match status" value="1"/>
</dbReference>
<sequence>MICLYIVTIRGRSYETEPVINHENYNPQTNVNDIQLIRLKQSIQFTRDVSNVCLFRNVTVGNGDMAVATGYGVQFNGVKDLQATIQKETLDDETDINFRPTSDLYETPLIIRSLDFCAVRPEATINRICAGGEMTGTSEGDSGGPLLVVRNHRWIQLGITSDGTYKAVPNDVTKIIDRGMYTQVSAFCGWIEMKTSGEVRCQ</sequence>
<evidence type="ECO:0000313" key="4">
    <source>
        <dbReference type="WBParaSite" id="PSU_v2.g7677.t1"/>
    </source>
</evidence>
<dbReference type="PANTHER" id="PTHR24253">
    <property type="entry name" value="TRANSMEMBRANE PROTEASE SERINE"/>
    <property type="match status" value="1"/>
</dbReference>
<dbReference type="SUPFAM" id="SSF50494">
    <property type="entry name" value="Trypsin-like serine proteases"/>
    <property type="match status" value="1"/>
</dbReference>
<dbReference type="SMART" id="SM00020">
    <property type="entry name" value="Tryp_SPc"/>
    <property type="match status" value="1"/>
</dbReference>
<name>A0A914Z703_9BILA</name>
<keyword evidence="1" id="KW-1015">Disulfide bond</keyword>
<evidence type="ECO:0000313" key="3">
    <source>
        <dbReference type="Proteomes" id="UP000887577"/>
    </source>
</evidence>
<dbReference type="PROSITE" id="PS00135">
    <property type="entry name" value="TRYPSIN_SER"/>
    <property type="match status" value="1"/>
</dbReference>
<dbReference type="Proteomes" id="UP000887577">
    <property type="component" value="Unplaced"/>
</dbReference>
<dbReference type="Gene3D" id="2.40.10.10">
    <property type="entry name" value="Trypsin-like serine proteases"/>
    <property type="match status" value="2"/>
</dbReference>